<feature type="transmembrane region" description="Helical" evidence="1">
    <location>
        <begin position="6"/>
        <end position="24"/>
    </location>
</feature>
<dbReference type="InterPro" id="IPR012341">
    <property type="entry name" value="6hp_glycosidase-like_sf"/>
</dbReference>
<reference evidence="3" key="1">
    <citation type="journal article" date="2023" name="Commun. Biol.">
        <title>Genome analysis of Parmales, the sister group of diatoms, reveals the evolutionary specialization of diatoms from phago-mixotrophs to photoautotrophs.</title>
        <authorList>
            <person name="Ban H."/>
            <person name="Sato S."/>
            <person name="Yoshikawa S."/>
            <person name="Yamada K."/>
            <person name="Nakamura Y."/>
            <person name="Ichinomiya M."/>
            <person name="Sato N."/>
            <person name="Blanc-Mathieu R."/>
            <person name="Endo H."/>
            <person name="Kuwata A."/>
            <person name="Ogata H."/>
        </authorList>
    </citation>
    <scope>NUCLEOTIDE SEQUENCE [LARGE SCALE GENOMIC DNA]</scope>
</reference>
<evidence type="ECO:0000313" key="2">
    <source>
        <dbReference type="EMBL" id="GMH72325.1"/>
    </source>
</evidence>
<sequence length="666" mass="73038">MAAHCIVIAIALELGFVIGALELSALRRVLLVLRLLQFSPPPLASAFIILNSNTVTIEKSPSNTCPDQYVTSCPSLTTLIPSTLSLTTSRAYAGGGNSVRSSSELSSLLDSQTSTSSIPLLRYPSTNDNDSPYLPNSIYPSELGWTNDAFNRSDNDAYIPGSTPTSSNMNCPKNVSSISGPPYHAVISLENFYFSPQTSLDVENLQSEFNAIYEYHEYLHTKRLPFEMNVIHPFESGVELGNPMWEEALEEAIGVYEDEGWTPNPPVPDSVRNLPTFPSNEKIYYASLYLLECISHFNTEVKLISENCPFSMVDVGFASALAAGDVALKQIALILKEKNKEVGGGVEGVLNGWVEKSGDMIESLWDEGSKKYSNRISTNANTTHFMTTSNVATDFFPPFGLYSSVRAASTVIDNKEMLNSRLDSLVFNLLEEVRHCEERSDELGFGDDSFACGVMPIPGSGCKSIHRNRDGEIDPFINWVAARGFEMQNAKGVGHWIRNSTIDLVCGQPFSENWGECDELFPRHFNYDTGAPLPGVCKNASAVTAAAFVNLVFQDPVLSFESAPPLNTTWVLVIIVAELVVAFSIGIMCTVFSVNLFKKLRKDKTEHAEDSMFDNIRNDQLEQLGLVGWEGGLGEGGIKDGSDTEANEDEIGSSWSAIKSFVKVLW</sequence>
<keyword evidence="1" id="KW-0812">Transmembrane</keyword>
<name>A0A9W7AQY6_9STRA</name>
<feature type="transmembrane region" description="Helical" evidence="1">
    <location>
        <begin position="570"/>
        <end position="597"/>
    </location>
</feature>
<accession>A0A9W7AQY6</accession>
<gene>
    <name evidence="2" type="ORF">TL16_g05888</name>
</gene>
<keyword evidence="1" id="KW-1133">Transmembrane helix</keyword>
<keyword evidence="1" id="KW-0472">Membrane</keyword>
<protein>
    <submittedName>
        <fullName evidence="2">Uncharacterized protein</fullName>
    </submittedName>
</protein>
<organism evidence="2 3">
    <name type="scientific">Triparma laevis f. inornata</name>
    <dbReference type="NCBI Taxonomy" id="1714386"/>
    <lineage>
        <taxon>Eukaryota</taxon>
        <taxon>Sar</taxon>
        <taxon>Stramenopiles</taxon>
        <taxon>Ochrophyta</taxon>
        <taxon>Bolidophyceae</taxon>
        <taxon>Parmales</taxon>
        <taxon>Triparmaceae</taxon>
        <taxon>Triparma</taxon>
    </lineage>
</organism>
<dbReference type="EMBL" id="BLQM01000174">
    <property type="protein sequence ID" value="GMH72325.1"/>
    <property type="molecule type" value="Genomic_DNA"/>
</dbReference>
<evidence type="ECO:0000313" key="3">
    <source>
        <dbReference type="Proteomes" id="UP001162640"/>
    </source>
</evidence>
<evidence type="ECO:0000256" key="1">
    <source>
        <dbReference type="SAM" id="Phobius"/>
    </source>
</evidence>
<dbReference type="Gene3D" id="1.50.10.10">
    <property type="match status" value="1"/>
</dbReference>
<dbReference type="GO" id="GO:0005975">
    <property type="term" value="P:carbohydrate metabolic process"/>
    <property type="evidence" value="ECO:0007669"/>
    <property type="project" value="InterPro"/>
</dbReference>
<dbReference type="AlphaFoldDB" id="A0A9W7AQY6"/>
<proteinExistence type="predicted"/>
<comment type="caution">
    <text evidence="2">The sequence shown here is derived from an EMBL/GenBank/DDBJ whole genome shotgun (WGS) entry which is preliminary data.</text>
</comment>
<dbReference type="Proteomes" id="UP001162640">
    <property type="component" value="Unassembled WGS sequence"/>
</dbReference>